<sequence length="114" mass="12348">MKLMFIVKIGVLSLVAVCLSYCSGRTNAAGEKLSCRSMQVEGGYGYVVVYGADTLIYQPYIPAIGEKTAFTSEEDALKIGTLVCRKLADKQPPTVSREEIVENLPSMRLPAAGR</sequence>
<evidence type="ECO:0000313" key="3">
    <source>
        <dbReference type="Proteomes" id="UP000061809"/>
    </source>
</evidence>
<proteinExistence type="predicted"/>
<dbReference type="AlphaFoldDB" id="A0A0P0FXV4"/>
<name>A0A0P0FXV4_9BACE</name>
<evidence type="ECO:0000313" key="2">
    <source>
        <dbReference type="EMBL" id="ALJ60098.1"/>
    </source>
</evidence>
<dbReference type="PATRIC" id="fig|246787.4.peg.2956"/>
<organism evidence="2 3">
    <name type="scientific">Bacteroides cellulosilyticus</name>
    <dbReference type="NCBI Taxonomy" id="246787"/>
    <lineage>
        <taxon>Bacteria</taxon>
        <taxon>Pseudomonadati</taxon>
        <taxon>Bacteroidota</taxon>
        <taxon>Bacteroidia</taxon>
        <taxon>Bacteroidales</taxon>
        <taxon>Bacteroidaceae</taxon>
        <taxon>Bacteroides</taxon>
    </lineage>
</organism>
<feature type="signal peptide" evidence="1">
    <location>
        <begin position="1"/>
        <end position="28"/>
    </location>
</feature>
<reference evidence="2 3" key="1">
    <citation type="journal article" date="2015" name="Science">
        <title>Genetic determinants of in vivo fitness and diet responsiveness in multiple human gut Bacteroides.</title>
        <authorList>
            <person name="Wu M."/>
            <person name="McNulty N.P."/>
            <person name="Rodionov D.A."/>
            <person name="Khoroshkin M.S."/>
            <person name="Griffin N.W."/>
            <person name="Cheng J."/>
            <person name="Latreille P."/>
            <person name="Kerstetter R.A."/>
            <person name="Terrapon N."/>
            <person name="Henrissat B."/>
            <person name="Osterman A.L."/>
            <person name="Gordon J.I."/>
        </authorList>
    </citation>
    <scope>NUCLEOTIDE SEQUENCE [LARGE SCALE GENOMIC DNA]</scope>
    <source>
        <strain evidence="2 3">WH2</strain>
    </source>
</reference>
<dbReference type="EMBL" id="CP012801">
    <property type="protein sequence ID" value="ALJ60098.1"/>
    <property type="molecule type" value="Genomic_DNA"/>
</dbReference>
<dbReference type="Proteomes" id="UP000061809">
    <property type="component" value="Chromosome"/>
</dbReference>
<dbReference type="Pfam" id="PF16250">
    <property type="entry name" value="DUF4907"/>
    <property type="match status" value="1"/>
</dbReference>
<dbReference type="InterPro" id="IPR032593">
    <property type="entry name" value="DUF4907"/>
</dbReference>
<protein>
    <recommendedName>
        <fullName evidence="4">DUF4907 domain-containing protein</fullName>
    </recommendedName>
</protein>
<evidence type="ECO:0008006" key="4">
    <source>
        <dbReference type="Google" id="ProtNLM"/>
    </source>
</evidence>
<gene>
    <name evidence="2" type="ORF">BcellWH2_02859</name>
</gene>
<dbReference type="RefSeq" id="WP_029426375.1">
    <property type="nucleotide sequence ID" value="NZ_CP012801.1"/>
</dbReference>
<accession>A0A0P0FXV4</accession>
<keyword evidence="1" id="KW-0732">Signal</keyword>
<feature type="chain" id="PRO_5006046846" description="DUF4907 domain-containing protein" evidence="1">
    <location>
        <begin position="29"/>
        <end position="114"/>
    </location>
</feature>
<evidence type="ECO:0000256" key="1">
    <source>
        <dbReference type="SAM" id="SignalP"/>
    </source>
</evidence>
<dbReference type="KEGG" id="bcel:BcellWH2_02859"/>